<evidence type="ECO:0000256" key="1">
    <source>
        <dbReference type="ARBA" id="ARBA00022741"/>
    </source>
</evidence>
<dbReference type="PROSITE" id="PS00108">
    <property type="entry name" value="PROTEIN_KINASE_ST"/>
    <property type="match status" value="1"/>
</dbReference>
<dbReference type="Pfam" id="PF00069">
    <property type="entry name" value="Pkinase"/>
    <property type="match status" value="1"/>
</dbReference>
<dbReference type="SUPFAM" id="SSF56112">
    <property type="entry name" value="Protein kinase-like (PK-like)"/>
    <property type="match status" value="1"/>
</dbReference>
<dbReference type="Proteomes" id="UP000626109">
    <property type="component" value="Unassembled WGS sequence"/>
</dbReference>
<evidence type="ECO:0000256" key="4">
    <source>
        <dbReference type="RuleBase" id="RU000304"/>
    </source>
</evidence>
<dbReference type="PANTHER" id="PTHR24347">
    <property type="entry name" value="SERINE/THREONINE-PROTEIN KINASE"/>
    <property type="match status" value="1"/>
</dbReference>
<proteinExistence type="inferred from homology"/>
<dbReference type="PROSITE" id="PS50011">
    <property type="entry name" value="PROTEIN_KINASE_DOM"/>
    <property type="match status" value="1"/>
</dbReference>
<accession>A0A813ILM1</accession>
<reference evidence="7" key="1">
    <citation type="submission" date="2021-02" db="EMBL/GenBank/DDBJ databases">
        <authorList>
            <person name="Dougan E. K."/>
            <person name="Rhodes N."/>
            <person name="Thang M."/>
            <person name="Chan C."/>
        </authorList>
    </citation>
    <scope>NUCLEOTIDE SEQUENCE</scope>
</reference>
<comment type="caution">
    <text evidence="7">The sequence shown here is derived from an EMBL/GenBank/DDBJ whole genome shotgun (WGS) entry which is preliminary data.</text>
</comment>
<dbReference type="GO" id="GO:0005524">
    <property type="term" value="F:ATP binding"/>
    <property type="evidence" value="ECO:0007669"/>
    <property type="project" value="UniProtKB-UniRule"/>
</dbReference>
<sequence length="367" mass="40615">MTVEQRGLQDVTILMIPRCSGEGLKRQSSEGTPEAGQRGGGLLQRRRVGLTLKCLRPVERVGLQLSEVSKLSDGYTILERLGQGSTGVVYRAARKADGKEVAVKCMRTTDEEMIDMLRKEFEVIRSVRHPNIIQTFDFFTTRESAVLVLEVFEGPSLHRAVKRSPAPFTEATAKVLFQMLMNALAYLHGRHIVHRDVKAANILVSEDLQDLRLIDFNTAHCLADGEALTMTGTQTYSAPEILLGESPSECGDIWCAGLCLHLMLSRKVPWRHENYPSLAAYTRAVATEPVSFQGSCWSTVSEQCKSTIGKCLTVDKCLRPTASALLTQDNWLQHGEQEESAVQEPSFPGSEKSISQIPLPSQLQLTT</sequence>
<feature type="region of interest" description="Disordered" evidence="5">
    <location>
        <begin position="335"/>
        <end position="367"/>
    </location>
</feature>
<dbReference type="PROSITE" id="PS00107">
    <property type="entry name" value="PROTEIN_KINASE_ATP"/>
    <property type="match status" value="1"/>
</dbReference>
<name>A0A813ILM1_POLGL</name>
<evidence type="ECO:0000256" key="3">
    <source>
        <dbReference type="PROSITE-ProRule" id="PRU10141"/>
    </source>
</evidence>
<feature type="compositionally biased region" description="Polar residues" evidence="5">
    <location>
        <begin position="352"/>
        <end position="367"/>
    </location>
</feature>
<evidence type="ECO:0000256" key="2">
    <source>
        <dbReference type="ARBA" id="ARBA00022840"/>
    </source>
</evidence>
<dbReference type="EMBL" id="CAJNNW010011177">
    <property type="protein sequence ID" value="CAE8652856.1"/>
    <property type="molecule type" value="Genomic_DNA"/>
</dbReference>
<dbReference type="InterPro" id="IPR008271">
    <property type="entry name" value="Ser/Thr_kinase_AS"/>
</dbReference>
<dbReference type="InterPro" id="IPR011009">
    <property type="entry name" value="Kinase-like_dom_sf"/>
</dbReference>
<comment type="similarity">
    <text evidence="4">Belongs to the protein kinase superfamily.</text>
</comment>
<gene>
    <name evidence="7" type="ORF">PGLA2088_LOCUS9999</name>
</gene>
<dbReference type="AlphaFoldDB" id="A0A813ILM1"/>
<feature type="binding site" evidence="3">
    <location>
        <position position="104"/>
    </location>
    <ligand>
        <name>ATP</name>
        <dbReference type="ChEBI" id="CHEBI:30616"/>
    </ligand>
</feature>
<evidence type="ECO:0000259" key="6">
    <source>
        <dbReference type="PROSITE" id="PS50011"/>
    </source>
</evidence>
<dbReference type="InterPro" id="IPR000719">
    <property type="entry name" value="Prot_kinase_dom"/>
</dbReference>
<evidence type="ECO:0000256" key="5">
    <source>
        <dbReference type="SAM" id="MobiDB-lite"/>
    </source>
</evidence>
<keyword evidence="4" id="KW-0723">Serine/threonine-protein kinase</keyword>
<feature type="domain" description="Protein kinase" evidence="6">
    <location>
        <begin position="75"/>
        <end position="332"/>
    </location>
</feature>
<keyword evidence="2 3" id="KW-0067">ATP-binding</keyword>
<organism evidence="7 8">
    <name type="scientific">Polarella glacialis</name>
    <name type="common">Dinoflagellate</name>
    <dbReference type="NCBI Taxonomy" id="89957"/>
    <lineage>
        <taxon>Eukaryota</taxon>
        <taxon>Sar</taxon>
        <taxon>Alveolata</taxon>
        <taxon>Dinophyceae</taxon>
        <taxon>Suessiales</taxon>
        <taxon>Suessiaceae</taxon>
        <taxon>Polarella</taxon>
    </lineage>
</organism>
<keyword evidence="1 3" id="KW-0547">Nucleotide-binding</keyword>
<evidence type="ECO:0000313" key="8">
    <source>
        <dbReference type="Proteomes" id="UP000626109"/>
    </source>
</evidence>
<dbReference type="SMART" id="SM00220">
    <property type="entry name" value="S_TKc"/>
    <property type="match status" value="1"/>
</dbReference>
<keyword evidence="4" id="KW-0808">Transferase</keyword>
<dbReference type="InterPro" id="IPR017441">
    <property type="entry name" value="Protein_kinase_ATP_BS"/>
</dbReference>
<dbReference type="Gene3D" id="1.10.510.10">
    <property type="entry name" value="Transferase(Phosphotransferase) domain 1"/>
    <property type="match status" value="1"/>
</dbReference>
<dbReference type="Gene3D" id="3.30.200.20">
    <property type="entry name" value="Phosphorylase Kinase, domain 1"/>
    <property type="match status" value="1"/>
</dbReference>
<dbReference type="GO" id="GO:0004674">
    <property type="term" value="F:protein serine/threonine kinase activity"/>
    <property type="evidence" value="ECO:0007669"/>
    <property type="project" value="UniProtKB-KW"/>
</dbReference>
<keyword evidence="4" id="KW-0418">Kinase</keyword>
<protein>
    <recommendedName>
        <fullName evidence="6">Protein kinase domain-containing protein</fullName>
    </recommendedName>
</protein>
<evidence type="ECO:0000313" key="7">
    <source>
        <dbReference type="EMBL" id="CAE8652856.1"/>
    </source>
</evidence>